<organism evidence="1 2">
    <name type="scientific">Pseudomonas japonica</name>
    <dbReference type="NCBI Taxonomy" id="256466"/>
    <lineage>
        <taxon>Bacteria</taxon>
        <taxon>Pseudomonadati</taxon>
        <taxon>Pseudomonadota</taxon>
        <taxon>Gammaproteobacteria</taxon>
        <taxon>Pseudomonadales</taxon>
        <taxon>Pseudomonadaceae</taxon>
        <taxon>Pseudomonas</taxon>
    </lineage>
</organism>
<dbReference type="Pfam" id="PF20090">
    <property type="entry name" value="DUF6482"/>
    <property type="match status" value="1"/>
</dbReference>
<keyword evidence="2" id="KW-1185">Reference proteome</keyword>
<name>A0A239JT31_9PSED</name>
<proteinExistence type="predicted"/>
<evidence type="ECO:0008006" key="3">
    <source>
        <dbReference type="Google" id="ProtNLM"/>
    </source>
</evidence>
<evidence type="ECO:0000313" key="2">
    <source>
        <dbReference type="Proteomes" id="UP000198407"/>
    </source>
</evidence>
<sequence>MNLHELNAQARTGHIQEINLIAIEGGDYLLEARAHGHAHALTDVRGGRLKVHSLVEAHHLLRGLPTLPLHLVHWSVQDEMCGMPDMPEEDLKLPLSGRSPGS</sequence>
<gene>
    <name evidence="1" type="ORF">SAMN05444352_12343</name>
</gene>
<dbReference type="AlphaFoldDB" id="A0A239JT31"/>
<dbReference type="OrthoDB" id="7063376at2"/>
<protein>
    <recommendedName>
        <fullName evidence="3">Cation transporter</fullName>
    </recommendedName>
</protein>
<dbReference type="EMBL" id="FZOL01000023">
    <property type="protein sequence ID" value="SNT07974.1"/>
    <property type="molecule type" value="Genomic_DNA"/>
</dbReference>
<accession>A0A239JT31</accession>
<dbReference type="Proteomes" id="UP000198407">
    <property type="component" value="Unassembled WGS sequence"/>
</dbReference>
<dbReference type="RefSeq" id="WP_042124784.1">
    <property type="nucleotide sequence ID" value="NZ_FZOL01000023.1"/>
</dbReference>
<dbReference type="InterPro" id="IPR045508">
    <property type="entry name" value="DUF6482"/>
</dbReference>
<reference evidence="2" key="1">
    <citation type="submission" date="2017-06" db="EMBL/GenBank/DDBJ databases">
        <authorList>
            <person name="Varghese N."/>
            <person name="Submissions S."/>
        </authorList>
    </citation>
    <scope>NUCLEOTIDE SEQUENCE [LARGE SCALE GENOMIC DNA]</scope>
    <source>
        <strain evidence="2">DSM 22348</strain>
    </source>
</reference>
<dbReference type="STRING" id="1215104.GCA_000730585_02895"/>
<evidence type="ECO:0000313" key="1">
    <source>
        <dbReference type="EMBL" id="SNT07974.1"/>
    </source>
</evidence>